<evidence type="ECO:0000313" key="6">
    <source>
        <dbReference type="EMBL" id="KFR15599.1"/>
    </source>
</evidence>
<organism evidence="6 7">
    <name type="scientific">Opisthocomus hoazin</name>
    <name type="common">Hoatzin</name>
    <name type="synonym">Phasianus hoazin</name>
    <dbReference type="NCBI Taxonomy" id="30419"/>
    <lineage>
        <taxon>Eukaryota</taxon>
        <taxon>Metazoa</taxon>
        <taxon>Chordata</taxon>
        <taxon>Craniata</taxon>
        <taxon>Vertebrata</taxon>
        <taxon>Euteleostomi</taxon>
        <taxon>Archelosauria</taxon>
        <taxon>Archosauria</taxon>
        <taxon>Dinosauria</taxon>
        <taxon>Saurischia</taxon>
        <taxon>Theropoda</taxon>
        <taxon>Coelurosauria</taxon>
        <taxon>Aves</taxon>
        <taxon>Neognathae</taxon>
        <taxon>Neoaves</taxon>
        <taxon>Opisthocomiformes</taxon>
        <taxon>Opisthocomidae</taxon>
        <taxon>Opisthocomus</taxon>
    </lineage>
</organism>
<protein>
    <submittedName>
        <fullName evidence="6">Sentrin-specific protease 2</fullName>
    </submittedName>
</protein>
<feature type="domain" description="Ubiquitin-like protease family profile" evidence="5">
    <location>
        <begin position="75"/>
        <end position="239"/>
    </location>
</feature>
<dbReference type="GO" id="GO:0006508">
    <property type="term" value="P:proteolysis"/>
    <property type="evidence" value="ECO:0007669"/>
    <property type="project" value="UniProtKB-KW"/>
</dbReference>
<feature type="non-terminal residue" evidence="6">
    <location>
        <position position="269"/>
    </location>
</feature>
<keyword evidence="2 6" id="KW-0645">Protease</keyword>
<dbReference type="FunFam" id="3.40.395.10:FF:000001">
    <property type="entry name" value="Sentrin-specific protease 1"/>
    <property type="match status" value="1"/>
</dbReference>
<accession>A0A091WJ58</accession>
<keyword evidence="7" id="KW-1185">Reference proteome</keyword>
<dbReference type="SUPFAM" id="SSF54001">
    <property type="entry name" value="Cysteine proteinases"/>
    <property type="match status" value="1"/>
</dbReference>
<evidence type="ECO:0000313" key="7">
    <source>
        <dbReference type="Proteomes" id="UP000053605"/>
    </source>
</evidence>
<dbReference type="AlphaFoldDB" id="A0A091WJ58"/>
<feature type="non-terminal residue" evidence="6">
    <location>
        <position position="1"/>
    </location>
</feature>
<dbReference type="InterPro" id="IPR003653">
    <property type="entry name" value="Peptidase_C48_C"/>
</dbReference>
<keyword evidence="3" id="KW-0378">Hydrolase</keyword>
<evidence type="ECO:0000256" key="2">
    <source>
        <dbReference type="ARBA" id="ARBA00022670"/>
    </source>
</evidence>
<comment type="similarity">
    <text evidence="1">Belongs to the peptidase C48 family.</text>
</comment>
<reference evidence="6 7" key="1">
    <citation type="submission" date="2014-04" db="EMBL/GenBank/DDBJ databases">
        <title>Genome evolution of avian class.</title>
        <authorList>
            <person name="Zhang G."/>
            <person name="Li C."/>
        </authorList>
    </citation>
    <scope>NUCLEOTIDE SEQUENCE [LARGE SCALE GENOMIC DNA]</scope>
    <source>
        <strain evidence="6">BGI_N306</strain>
    </source>
</reference>
<dbReference type="GO" id="GO:0005634">
    <property type="term" value="C:nucleus"/>
    <property type="evidence" value="ECO:0007669"/>
    <property type="project" value="TreeGrafter"/>
</dbReference>
<sequence length="269" mass="31436">KQYGAEISEGVLSQLHLPPVLSRKSPAFGAEEEKFPSSEKAVEHFAPLTEAMEREVIAAFDSGEPDEIMSSAFKLKVTREDIHTLRNLCWLNDEVINFYMNLLMERNKKEGYPAVHAFSTFFYPKLISGGYRAVTRWTKDVDLFKQDLILVPIHLRVHWTLVVIDVRKKTIKYFDSMGQKQDKICKTLFQYLQEESRAKRNLELTSSEWTLYSMESHEIPQQSNGSDCGVFMCKFADFISRDKPITFTEKHMPDFRRRMVWEIIHQQLL</sequence>
<dbReference type="InterPro" id="IPR038765">
    <property type="entry name" value="Papain-like_cys_pep_sf"/>
</dbReference>
<gene>
    <name evidence="6" type="ORF">N306_03307</name>
</gene>
<dbReference type="PANTHER" id="PTHR12606:SF11">
    <property type="entry name" value="SENTRIN-SPECIFIC PROTEASE 2"/>
    <property type="match status" value="1"/>
</dbReference>
<evidence type="ECO:0000259" key="5">
    <source>
        <dbReference type="PROSITE" id="PS50600"/>
    </source>
</evidence>
<dbReference type="Gene3D" id="3.40.395.10">
    <property type="entry name" value="Adenoviral Proteinase, Chain A"/>
    <property type="match status" value="1"/>
</dbReference>
<name>A0A091WJ58_OPIHO</name>
<dbReference type="PROSITE" id="PS50600">
    <property type="entry name" value="ULP_PROTEASE"/>
    <property type="match status" value="1"/>
</dbReference>
<dbReference type="Pfam" id="PF02902">
    <property type="entry name" value="Peptidase_C48"/>
    <property type="match status" value="1"/>
</dbReference>
<dbReference type="GO" id="GO:0080090">
    <property type="term" value="P:regulation of primary metabolic process"/>
    <property type="evidence" value="ECO:0007669"/>
    <property type="project" value="UniProtKB-ARBA"/>
</dbReference>
<dbReference type="PhylomeDB" id="A0A091WJ58"/>
<evidence type="ECO:0000256" key="4">
    <source>
        <dbReference type="ARBA" id="ARBA00022807"/>
    </source>
</evidence>
<dbReference type="PANTHER" id="PTHR12606">
    <property type="entry name" value="SENTRIN/SUMO-SPECIFIC PROTEASE"/>
    <property type="match status" value="1"/>
</dbReference>
<dbReference type="GO" id="GO:0060255">
    <property type="term" value="P:regulation of macromolecule metabolic process"/>
    <property type="evidence" value="ECO:0007669"/>
    <property type="project" value="UniProtKB-ARBA"/>
</dbReference>
<evidence type="ECO:0000256" key="3">
    <source>
        <dbReference type="ARBA" id="ARBA00022801"/>
    </source>
</evidence>
<dbReference type="GO" id="GO:0016929">
    <property type="term" value="F:deSUMOylase activity"/>
    <property type="evidence" value="ECO:0007669"/>
    <property type="project" value="TreeGrafter"/>
</dbReference>
<dbReference type="STRING" id="30419.A0A091WJ58"/>
<evidence type="ECO:0000256" key="1">
    <source>
        <dbReference type="ARBA" id="ARBA00005234"/>
    </source>
</evidence>
<dbReference type="EMBL" id="KK735750">
    <property type="protein sequence ID" value="KFR15599.1"/>
    <property type="molecule type" value="Genomic_DNA"/>
</dbReference>
<dbReference type="GO" id="GO:0016926">
    <property type="term" value="P:protein desumoylation"/>
    <property type="evidence" value="ECO:0007669"/>
    <property type="project" value="TreeGrafter"/>
</dbReference>
<proteinExistence type="inferred from homology"/>
<dbReference type="Proteomes" id="UP000053605">
    <property type="component" value="Unassembled WGS sequence"/>
</dbReference>
<keyword evidence="4" id="KW-0788">Thiol protease</keyword>